<sequence length="122" mass="13078">VPPFAPVSSVIRITGCAQDCGRLHLDATRGGPIEQRPTSSNVIARKGVRYSDFPQQPGGKGSTGGRGGGASTESILSLQISILQCHRSCSGIRTPRAPYWLSGQTLEPVGMWARAWLEWPHP</sequence>
<feature type="compositionally biased region" description="Gly residues" evidence="1">
    <location>
        <begin position="58"/>
        <end position="70"/>
    </location>
</feature>
<keyword evidence="3" id="KW-1185">Reference proteome</keyword>
<protein>
    <submittedName>
        <fullName evidence="2">Uncharacterized protein</fullName>
    </submittedName>
</protein>
<dbReference type="KEGG" id="nte:NEUTE1DRAFT46955"/>
<feature type="non-terminal residue" evidence="2">
    <location>
        <position position="1"/>
    </location>
</feature>
<dbReference type="GeneID" id="20828069"/>
<accession>F8MUL8</accession>
<dbReference type="RefSeq" id="XP_009852759.1">
    <property type="nucleotide sequence ID" value="XM_009854457.1"/>
</dbReference>
<feature type="region of interest" description="Disordered" evidence="1">
    <location>
        <begin position="27"/>
        <end position="71"/>
    </location>
</feature>
<dbReference type="EMBL" id="GL891306">
    <property type="protein sequence ID" value="EGO55700.1"/>
    <property type="molecule type" value="Genomic_DNA"/>
</dbReference>
<evidence type="ECO:0000256" key="1">
    <source>
        <dbReference type="SAM" id="MobiDB-lite"/>
    </source>
</evidence>
<dbReference type="VEuPathDB" id="FungiDB:NEUTE1DRAFT_46955"/>
<dbReference type="AlphaFoldDB" id="F8MUL8"/>
<reference evidence="3" key="1">
    <citation type="journal article" date="2011" name="Genetics">
        <title>Massive changes in genome architecture accompany the transition to self-fertility in the filamentous fungus Neurospora tetrasperma.</title>
        <authorList>
            <person name="Ellison C.E."/>
            <person name="Stajich J.E."/>
            <person name="Jacobson D.J."/>
            <person name="Natvig D.O."/>
            <person name="Lapidus A."/>
            <person name="Foster B."/>
            <person name="Aerts A."/>
            <person name="Riley R."/>
            <person name="Lindquist E.A."/>
            <person name="Grigoriev I.V."/>
            <person name="Taylor J.W."/>
        </authorList>
    </citation>
    <scope>NUCLEOTIDE SEQUENCE [LARGE SCALE GENOMIC DNA]</scope>
    <source>
        <strain evidence="3">FGSC 2508 / P0657</strain>
    </source>
</reference>
<proteinExistence type="predicted"/>
<dbReference type="HOGENOM" id="CLU_2032137_0_0_1"/>
<organism evidence="2 3">
    <name type="scientific">Neurospora tetrasperma (strain FGSC 2508 / ATCC MYA-4615 / P0657)</name>
    <dbReference type="NCBI Taxonomy" id="510951"/>
    <lineage>
        <taxon>Eukaryota</taxon>
        <taxon>Fungi</taxon>
        <taxon>Dikarya</taxon>
        <taxon>Ascomycota</taxon>
        <taxon>Pezizomycotina</taxon>
        <taxon>Sordariomycetes</taxon>
        <taxon>Sordariomycetidae</taxon>
        <taxon>Sordariales</taxon>
        <taxon>Sordariaceae</taxon>
        <taxon>Neurospora</taxon>
    </lineage>
</organism>
<name>F8MUL8_NEUT8</name>
<evidence type="ECO:0000313" key="2">
    <source>
        <dbReference type="EMBL" id="EGO55700.1"/>
    </source>
</evidence>
<evidence type="ECO:0000313" key="3">
    <source>
        <dbReference type="Proteomes" id="UP000008065"/>
    </source>
</evidence>
<gene>
    <name evidence="2" type="ORF">NEUTE1DRAFT_46955</name>
</gene>
<dbReference type="Proteomes" id="UP000008065">
    <property type="component" value="Unassembled WGS sequence"/>
</dbReference>